<dbReference type="Proteomes" id="UP000316012">
    <property type="component" value="Unassembled WGS sequence"/>
</dbReference>
<name>A0A133P6B6_LACGS</name>
<evidence type="ECO:0000313" key="1">
    <source>
        <dbReference type="EMBL" id="PKZ90331.1"/>
    </source>
</evidence>
<evidence type="ECO:0000313" key="4">
    <source>
        <dbReference type="Proteomes" id="UP000316012"/>
    </source>
</evidence>
<comment type="caution">
    <text evidence="1">The sequence shown here is derived from an EMBL/GenBank/DDBJ whole genome shotgun (WGS) entry which is preliminary data.</text>
</comment>
<dbReference type="OrthoDB" id="9802710at2"/>
<reference evidence="2 4" key="2">
    <citation type="submission" date="2019-04" db="EMBL/GenBank/DDBJ databases">
        <title>Lactobacillus gasseri 7171 assembly.</title>
        <authorList>
            <person name="Joris B.R."/>
            <person name="Giguere D."/>
        </authorList>
    </citation>
    <scope>NUCLEOTIDE SEQUENCE [LARGE SCALE GENOMIC DNA]</scope>
    <source>
        <strain evidence="2 4">7171</strain>
    </source>
</reference>
<dbReference type="GeneID" id="48925725"/>
<keyword evidence="4" id="KW-1185">Reference proteome</keyword>
<dbReference type="InterPro" id="IPR009296">
    <property type="entry name" value="DUF951"/>
</dbReference>
<dbReference type="EMBL" id="PKKC01000004">
    <property type="protein sequence ID" value="PKZ90331.1"/>
    <property type="molecule type" value="Genomic_DNA"/>
</dbReference>
<proteinExistence type="predicted"/>
<protein>
    <submittedName>
        <fullName evidence="1">DUF951 domain-containing protein</fullName>
    </submittedName>
</protein>
<dbReference type="AlphaFoldDB" id="A0A133P6B6"/>
<dbReference type="EMBL" id="SRMD01000037">
    <property type="protein sequence ID" value="TQW16008.1"/>
    <property type="molecule type" value="Genomic_DNA"/>
</dbReference>
<evidence type="ECO:0000313" key="3">
    <source>
        <dbReference type="Proteomes" id="UP000234740"/>
    </source>
</evidence>
<dbReference type="RefSeq" id="WP_003649945.1">
    <property type="nucleotide sequence ID" value="NZ_CAZZQE010000001.1"/>
</dbReference>
<dbReference type="Pfam" id="PF06107">
    <property type="entry name" value="DUF951"/>
    <property type="match status" value="1"/>
</dbReference>
<gene>
    <name evidence="1" type="ORF">CYJ86_08150</name>
    <name evidence="2" type="ORF">FIPPAONL_00257</name>
</gene>
<sequence length="82" mass="9503">MYHLGDVVQMKKPHACGENKWEILRMGADIRIKCLGCGHLIMMPRAEFNKKLKKVLHSANDPVNLKEEYYVPKENIAVPHFE</sequence>
<organism evidence="1 3">
    <name type="scientific">Lactobacillus gasseri</name>
    <dbReference type="NCBI Taxonomy" id="1596"/>
    <lineage>
        <taxon>Bacteria</taxon>
        <taxon>Bacillati</taxon>
        <taxon>Bacillota</taxon>
        <taxon>Bacilli</taxon>
        <taxon>Lactobacillales</taxon>
        <taxon>Lactobacillaceae</taxon>
        <taxon>Lactobacillus</taxon>
    </lineage>
</organism>
<dbReference type="Proteomes" id="UP000234740">
    <property type="component" value="Unassembled WGS sequence"/>
</dbReference>
<accession>A0A133P6B6</accession>
<evidence type="ECO:0000313" key="2">
    <source>
        <dbReference type="EMBL" id="TQW16008.1"/>
    </source>
</evidence>
<dbReference type="PANTHER" id="PTHR38455:SF1">
    <property type="entry name" value="DUF951 DOMAIN-CONTAINING PROTEIN"/>
    <property type="match status" value="1"/>
</dbReference>
<dbReference type="PANTHER" id="PTHR38455">
    <property type="entry name" value="HYPOTHETICAL CYTOSOLIC PROTEIN"/>
    <property type="match status" value="1"/>
</dbReference>
<reference evidence="1 3" key="1">
    <citation type="submission" date="2017-12" db="EMBL/GenBank/DDBJ databases">
        <title>Phylogenetic diversity of female urinary microbiome.</title>
        <authorList>
            <person name="Thomas-White K."/>
            <person name="Wolfe A.J."/>
        </authorList>
    </citation>
    <scope>NUCLEOTIDE SEQUENCE [LARGE SCALE GENOMIC DNA]</scope>
    <source>
        <strain evidence="1 3">UMB0099</strain>
    </source>
</reference>